<dbReference type="PANTHER" id="PTHR15907">
    <property type="entry name" value="DUF614 FAMILY PROTEIN-RELATED"/>
    <property type="match status" value="1"/>
</dbReference>
<dbReference type="OrthoDB" id="1045822at2759"/>
<sequence>MMIHPLPPPIVTNQPTMTRGEPRTGSWSSDTFDCWDDKEICCFGFWCCPCLACTVSSAFGECLCLPLLNILSGGFPVTTVAIRSSMREKYQIPGSILEDWVLVCFCNACVLCQLARELKLREHQFS</sequence>
<dbReference type="OMA" id="DDKEICC"/>
<evidence type="ECO:0000313" key="3">
    <source>
        <dbReference type="Proteomes" id="UP000265040"/>
    </source>
</evidence>
<reference evidence="2" key="3">
    <citation type="submission" date="2025-09" db="UniProtKB">
        <authorList>
            <consortium name="Ensembl"/>
        </authorList>
    </citation>
    <scope>IDENTIFICATION</scope>
</reference>
<keyword evidence="3" id="KW-1185">Reference proteome</keyword>
<reference evidence="2" key="2">
    <citation type="submission" date="2025-08" db="UniProtKB">
        <authorList>
            <consortium name="Ensembl"/>
        </authorList>
    </citation>
    <scope>IDENTIFICATION</scope>
</reference>
<evidence type="ECO:0000313" key="2">
    <source>
        <dbReference type="Ensembl" id="ENSATEP00000028095.1"/>
    </source>
</evidence>
<dbReference type="GeneTree" id="ENSGT00940000163927"/>
<dbReference type="Pfam" id="PF04749">
    <property type="entry name" value="PLAC8"/>
    <property type="match status" value="1"/>
</dbReference>
<protein>
    <submittedName>
        <fullName evidence="2">Uncharacterized protein</fullName>
    </submittedName>
</protein>
<dbReference type="InParanoid" id="A0A3Q1J5I1"/>
<proteinExistence type="inferred from homology"/>
<dbReference type="AlphaFoldDB" id="A0A3Q1J5I1"/>
<organism evidence="2 3">
    <name type="scientific">Anabas testudineus</name>
    <name type="common">Climbing perch</name>
    <name type="synonym">Anthias testudineus</name>
    <dbReference type="NCBI Taxonomy" id="64144"/>
    <lineage>
        <taxon>Eukaryota</taxon>
        <taxon>Metazoa</taxon>
        <taxon>Chordata</taxon>
        <taxon>Craniata</taxon>
        <taxon>Vertebrata</taxon>
        <taxon>Euteleostomi</taxon>
        <taxon>Actinopterygii</taxon>
        <taxon>Neopterygii</taxon>
        <taxon>Teleostei</taxon>
        <taxon>Neoteleostei</taxon>
        <taxon>Acanthomorphata</taxon>
        <taxon>Anabantaria</taxon>
        <taxon>Anabantiformes</taxon>
        <taxon>Anabantoidei</taxon>
        <taxon>Anabantidae</taxon>
        <taxon>Anabas</taxon>
    </lineage>
</organism>
<comment type="similarity">
    <text evidence="1">Belongs to the cornifelin family.</text>
</comment>
<name>A0A3Q1J5I1_ANATE</name>
<reference evidence="2" key="1">
    <citation type="submission" date="2021-04" db="EMBL/GenBank/DDBJ databases">
        <authorList>
            <consortium name="Wellcome Sanger Institute Data Sharing"/>
        </authorList>
    </citation>
    <scope>NUCLEOTIDE SEQUENCE [LARGE SCALE GENOMIC DNA]</scope>
</reference>
<dbReference type="Ensembl" id="ENSATET00000028534.2">
    <property type="protein sequence ID" value="ENSATEP00000028095.1"/>
    <property type="gene ID" value="ENSATEG00000019406.2"/>
</dbReference>
<accession>A0A3Q1J5I1</accession>
<dbReference type="NCBIfam" id="TIGR01571">
    <property type="entry name" value="A_thal_Cys_rich"/>
    <property type="match status" value="1"/>
</dbReference>
<dbReference type="Proteomes" id="UP000265040">
    <property type="component" value="Chromosome 18"/>
</dbReference>
<dbReference type="STRING" id="64144.ENSATEP00000028095"/>
<dbReference type="InterPro" id="IPR006461">
    <property type="entry name" value="PLAC_motif_containing"/>
</dbReference>
<evidence type="ECO:0000256" key="1">
    <source>
        <dbReference type="ARBA" id="ARBA00009024"/>
    </source>
</evidence>